<dbReference type="EMBL" id="BJWL01000006">
    <property type="protein sequence ID" value="GFY88295.1"/>
    <property type="molecule type" value="Genomic_DNA"/>
</dbReference>
<sequence length="210" mass="22800">MEFGGVPEPESNARPGTRSLPLEIDLNETPLPSPRETLAAEEAVPAAKYWAFSGGNSCGSCGKCFKCLFGNGSERLRGRAGLLDINASPPREAEFEGFIGDLHSSGHGVQARISEQNGPSAPSAHLRTLSTFSALKDHSQRPLKTQAVSMPKFHVRDLWRTYGLGVRVGGLSRYVAAPSWEGSSRLDLSQSERATKAQDDKTRKSVLWYI</sequence>
<protein>
    <submittedName>
        <fullName evidence="2">Uncharacterized protein</fullName>
    </submittedName>
</protein>
<evidence type="ECO:0000313" key="2">
    <source>
        <dbReference type="EMBL" id="GFY88295.1"/>
    </source>
</evidence>
<keyword evidence="3" id="KW-1185">Reference proteome</keyword>
<proteinExistence type="predicted"/>
<dbReference type="AlphaFoldDB" id="A0A7J0EP77"/>
<gene>
    <name evidence="2" type="ORF">Acr_06g0002350</name>
</gene>
<name>A0A7J0EP77_9ERIC</name>
<evidence type="ECO:0000313" key="3">
    <source>
        <dbReference type="Proteomes" id="UP000585474"/>
    </source>
</evidence>
<evidence type="ECO:0000256" key="1">
    <source>
        <dbReference type="SAM" id="MobiDB-lite"/>
    </source>
</evidence>
<comment type="caution">
    <text evidence="2">The sequence shown here is derived from an EMBL/GenBank/DDBJ whole genome shotgun (WGS) entry which is preliminary data.</text>
</comment>
<reference evidence="2 3" key="1">
    <citation type="submission" date="2019-07" db="EMBL/GenBank/DDBJ databases">
        <title>De Novo Assembly of kiwifruit Actinidia rufa.</title>
        <authorList>
            <person name="Sugita-Konishi S."/>
            <person name="Sato K."/>
            <person name="Mori E."/>
            <person name="Abe Y."/>
            <person name="Kisaki G."/>
            <person name="Hamano K."/>
            <person name="Suezawa K."/>
            <person name="Otani M."/>
            <person name="Fukuda T."/>
            <person name="Manabe T."/>
            <person name="Gomi K."/>
            <person name="Tabuchi M."/>
            <person name="Akimitsu K."/>
            <person name="Kataoka I."/>
        </authorList>
    </citation>
    <scope>NUCLEOTIDE SEQUENCE [LARGE SCALE GENOMIC DNA]</scope>
    <source>
        <strain evidence="3">cv. Fuchu</strain>
    </source>
</reference>
<accession>A0A7J0EP77</accession>
<dbReference type="Proteomes" id="UP000585474">
    <property type="component" value="Unassembled WGS sequence"/>
</dbReference>
<feature type="region of interest" description="Disordered" evidence="1">
    <location>
        <begin position="1"/>
        <end position="31"/>
    </location>
</feature>
<organism evidence="2 3">
    <name type="scientific">Actinidia rufa</name>
    <dbReference type="NCBI Taxonomy" id="165716"/>
    <lineage>
        <taxon>Eukaryota</taxon>
        <taxon>Viridiplantae</taxon>
        <taxon>Streptophyta</taxon>
        <taxon>Embryophyta</taxon>
        <taxon>Tracheophyta</taxon>
        <taxon>Spermatophyta</taxon>
        <taxon>Magnoliopsida</taxon>
        <taxon>eudicotyledons</taxon>
        <taxon>Gunneridae</taxon>
        <taxon>Pentapetalae</taxon>
        <taxon>asterids</taxon>
        <taxon>Ericales</taxon>
        <taxon>Actinidiaceae</taxon>
        <taxon>Actinidia</taxon>
    </lineage>
</organism>